<evidence type="ECO:0000313" key="8">
    <source>
        <dbReference type="EMBL" id="OLQ05487.1"/>
    </source>
</evidence>
<dbReference type="InterPro" id="IPR042541">
    <property type="entry name" value="BART_sf"/>
</dbReference>
<reference evidence="8 9" key="1">
    <citation type="submission" date="2016-02" db="EMBL/GenBank/DDBJ databases">
        <title>Genome analysis of coral dinoflagellate symbionts highlights evolutionary adaptations to a symbiotic lifestyle.</title>
        <authorList>
            <person name="Aranda M."/>
            <person name="Li Y."/>
            <person name="Liew Y.J."/>
            <person name="Baumgarten S."/>
            <person name="Simakov O."/>
            <person name="Wilson M."/>
            <person name="Piel J."/>
            <person name="Ashoor H."/>
            <person name="Bougouffa S."/>
            <person name="Bajic V.B."/>
            <person name="Ryu T."/>
            <person name="Ravasi T."/>
            <person name="Bayer T."/>
            <person name="Micklem G."/>
            <person name="Kim H."/>
            <person name="Bhak J."/>
            <person name="Lajeunesse T.C."/>
            <person name="Voolstra C.R."/>
        </authorList>
    </citation>
    <scope>NUCLEOTIDE SEQUENCE [LARGE SCALE GENOMIC DNA]</scope>
    <source>
        <strain evidence="8 9">CCMP2467</strain>
    </source>
</reference>
<dbReference type="GO" id="GO:0004842">
    <property type="term" value="F:ubiquitin-protein transferase activity"/>
    <property type="evidence" value="ECO:0007669"/>
    <property type="project" value="InterPro"/>
</dbReference>
<dbReference type="GO" id="GO:0005737">
    <property type="term" value="C:cytoplasm"/>
    <property type="evidence" value="ECO:0007669"/>
    <property type="project" value="UniProtKB-SubCell"/>
</dbReference>
<dbReference type="Gene3D" id="1.20.1520.10">
    <property type="entry name" value="ADP-ribosylation factor-like 2-binding protein, domain"/>
    <property type="match status" value="1"/>
</dbReference>
<evidence type="ECO:0000256" key="3">
    <source>
        <dbReference type="ARBA" id="ARBA00022490"/>
    </source>
</evidence>
<organism evidence="8 9">
    <name type="scientific">Symbiodinium microadriaticum</name>
    <name type="common">Dinoflagellate</name>
    <name type="synonym">Zooxanthella microadriatica</name>
    <dbReference type="NCBI Taxonomy" id="2951"/>
    <lineage>
        <taxon>Eukaryota</taxon>
        <taxon>Sar</taxon>
        <taxon>Alveolata</taxon>
        <taxon>Dinophyceae</taxon>
        <taxon>Suessiales</taxon>
        <taxon>Symbiodiniaceae</taxon>
        <taxon>Symbiodinium</taxon>
    </lineage>
</organism>
<evidence type="ECO:0000256" key="2">
    <source>
        <dbReference type="ARBA" id="ARBA00004496"/>
    </source>
</evidence>
<keyword evidence="9" id="KW-1185">Reference proteome</keyword>
<proteinExistence type="predicted"/>
<feature type="compositionally biased region" description="Polar residues" evidence="6">
    <location>
        <begin position="22"/>
        <end position="42"/>
    </location>
</feature>
<dbReference type="Pfam" id="PF11527">
    <property type="entry name" value="ARL2_Bind_BART"/>
    <property type="match status" value="1"/>
</dbReference>
<dbReference type="Gene3D" id="2.30.30.40">
    <property type="entry name" value="SH3 Domains"/>
    <property type="match status" value="1"/>
</dbReference>
<dbReference type="PANTHER" id="PTHR38899:SF1">
    <property type="entry name" value="PROTEIN KINASE"/>
    <property type="match status" value="1"/>
</dbReference>
<evidence type="ECO:0000313" key="9">
    <source>
        <dbReference type="Proteomes" id="UP000186817"/>
    </source>
</evidence>
<dbReference type="OrthoDB" id="420410at2759"/>
<evidence type="ECO:0000256" key="1">
    <source>
        <dbReference type="ARBA" id="ARBA00004138"/>
    </source>
</evidence>
<gene>
    <name evidence="8" type="ORF">AK812_SmicGene11300</name>
</gene>
<dbReference type="GO" id="GO:0046872">
    <property type="term" value="F:metal ion binding"/>
    <property type="evidence" value="ECO:0007669"/>
    <property type="project" value="InterPro"/>
</dbReference>
<feature type="compositionally biased region" description="Polar residues" evidence="6">
    <location>
        <begin position="89"/>
        <end position="102"/>
    </location>
</feature>
<comment type="subcellular location">
    <subcellularLocation>
        <location evidence="1">Cell projection</location>
        <location evidence="1">Cilium</location>
    </subcellularLocation>
    <subcellularLocation>
        <location evidence="2">Cytoplasm</location>
    </subcellularLocation>
</comment>
<evidence type="ECO:0000256" key="5">
    <source>
        <dbReference type="ARBA" id="ARBA00023273"/>
    </source>
</evidence>
<protein>
    <recommendedName>
        <fullName evidence="7">MIB/HERC2 domain-containing protein</fullName>
    </recommendedName>
</protein>
<feature type="region of interest" description="Disordered" evidence="6">
    <location>
        <begin position="1"/>
        <end position="118"/>
    </location>
</feature>
<dbReference type="AlphaFoldDB" id="A0A1Q9EDN0"/>
<dbReference type="InterPro" id="IPR023379">
    <property type="entry name" value="BART_dom"/>
</dbReference>
<feature type="domain" description="MIB/HERC2" evidence="7">
    <location>
        <begin position="149"/>
        <end position="222"/>
    </location>
</feature>
<dbReference type="SUPFAM" id="SSF159034">
    <property type="entry name" value="Mib/herc2 domain-like"/>
    <property type="match status" value="1"/>
</dbReference>
<evidence type="ECO:0000256" key="4">
    <source>
        <dbReference type="ARBA" id="ARBA00023069"/>
    </source>
</evidence>
<name>A0A1Q9EDN0_SYMMI</name>
<keyword evidence="4" id="KW-0969">Cilium</keyword>
<accession>A0A1Q9EDN0</accession>
<keyword evidence="3" id="KW-0963">Cytoplasm</keyword>
<dbReference type="GO" id="GO:0005929">
    <property type="term" value="C:cilium"/>
    <property type="evidence" value="ECO:0007669"/>
    <property type="project" value="UniProtKB-SubCell"/>
</dbReference>
<dbReference type="PROSITE" id="PS51416">
    <property type="entry name" value="MIB_HERC2"/>
    <property type="match status" value="1"/>
</dbReference>
<evidence type="ECO:0000256" key="6">
    <source>
        <dbReference type="SAM" id="MobiDB-lite"/>
    </source>
</evidence>
<dbReference type="InterPro" id="IPR037252">
    <property type="entry name" value="Mib_Herc2_sf"/>
</dbReference>
<comment type="caution">
    <text evidence="8">The sequence shown here is derived from an EMBL/GenBank/DDBJ whole genome shotgun (WGS) entry which is preliminary data.</text>
</comment>
<sequence>MAFQCCTCSSEQRERPEVVRSSGAQGPRQSVTSNGSSPGRTSTHLDPKPAGRNIGLGAGSAFARTVSQQSSNSAEPSVAQAGKEGSDIPSVSSKTSNPQDGVNQLMPFKRQKTRDNGTWGLQRRKTQAMEDYLNRSQSLEEVPADAKGPQPVTPDNIAVNLRVQRGPDWQRGQEDGGAGKVGVILSFDTTKMTAQVLWEGSGKAHSHYQYGKSKELVLYAGSNSTLATAPLGRRNSQAFFADKAQTLLIFDWDDTLFPTTYVRDDLDLSWNKPLKDQSLTWAEKAAACRVDWQLAPFLRGLCEPAFATEVRDFISQHAQAFSEPCADGSCPLIWTELHEKYSELFERQLRAVVQEEGFSLEDFREHLADLRDFAALRAPDDYLPGCEPSYIPPSSGIRVAEFWDFLEALTASTNFDSFKELMCIGAQAQGPKSPDVRGYAAVPAEAAQSVQQAPFLKNDNNLEEGFDASQYLQMREVEYPKCGSHEGESPRGKMKPGKEAEVGKKLDQCAAHVVELLKSACSFGKVVLVTLARAPWVSESCKNFYVSVGRLINQLKVPIVYAQEGIQVDYNKSQMTSDEEIERFWSAVKGKAIARECRQFYSQYEGQSWKNVISIGDSDFERLGTQSAMEDYMKERGIEQDGQLVDVGGHMYKVRTKTFKMVDEPTIEELTVEVEMLKAWLPLMVKLDSSFDVNLNNADDPEVLQSIEKTLRGETAH</sequence>
<feature type="compositionally biased region" description="Polar residues" evidence="6">
    <location>
        <begin position="65"/>
        <end position="75"/>
    </location>
</feature>
<dbReference type="Proteomes" id="UP000186817">
    <property type="component" value="Unassembled WGS sequence"/>
</dbReference>
<evidence type="ECO:0000259" key="7">
    <source>
        <dbReference type="PROSITE" id="PS51416"/>
    </source>
</evidence>
<dbReference type="EMBL" id="LSRX01000183">
    <property type="protein sequence ID" value="OLQ05487.1"/>
    <property type="molecule type" value="Genomic_DNA"/>
</dbReference>
<dbReference type="PANTHER" id="PTHR38899">
    <property type="entry name" value="DOMAIN OOKINETE PROTEIN, PUTATIVE-RELATED"/>
    <property type="match status" value="1"/>
</dbReference>
<dbReference type="InterPro" id="IPR010606">
    <property type="entry name" value="Mib_Herc2"/>
</dbReference>
<dbReference type="GO" id="GO:0016567">
    <property type="term" value="P:protein ubiquitination"/>
    <property type="evidence" value="ECO:0007669"/>
    <property type="project" value="InterPro"/>
</dbReference>
<keyword evidence="5" id="KW-0966">Cell projection</keyword>